<gene>
    <name evidence="2" type="ORF">T01_4090</name>
</gene>
<organism evidence="2 3">
    <name type="scientific">Trichinella spiralis</name>
    <name type="common">Trichina worm</name>
    <dbReference type="NCBI Taxonomy" id="6334"/>
    <lineage>
        <taxon>Eukaryota</taxon>
        <taxon>Metazoa</taxon>
        <taxon>Ecdysozoa</taxon>
        <taxon>Nematoda</taxon>
        <taxon>Enoplea</taxon>
        <taxon>Dorylaimia</taxon>
        <taxon>Trichinellida</taxon>
        <taxon>Trichinellidae</taxon>
        <taxon>Trichinella</taxon>
    </lineage>
</organism>
<dbReference type="Proteomes" id="UP000054776">
    <property type="component" value="Unassembled WGS sequence"/>
</dbReference>
<evidence type="ECO:0000313" key="2">
    <source>
        <dbReference type="EMBL" id="KRY40112.1"/>
    </source>
</evidence>
<protein>
    <submittedName>
        <fullName evidence="2">Uncharacterized protein</fullName>
    </submittedName>
</protein>
<proteinExistence type="predicted"/>
<evidence type="ECO:0000313" key="3">
    <source>
        <dbReference type="Proteomes" id="UP000054776"/>
    </source>
</evidence>
<dbReference type="AlphaFoldDB" id="A0A0V1BT04"/>
<feature type="region of interest" description="Disordered" evidence="1">
    <location>
        <begin position="171"/>
        <end position="219"/>
    </location>
</feature>
<sequence>MCRLIYWASSSASVRVALQSDIAKMYLQIGLHERDHDVCRFLWRRDEVGSSPSTYCFTWMFWFDLPSLLGHGKCKFPPGSTSGPFPHHNLVMSCESLPIAKRDILRLSAHAVLSFCSLAVPLIHSHDCHIALCQAWEVPDSEEKVLRLHKSLVTALYQHLTIKCDHSANSVEPSAVEPQTGKRRAAQSTSTKSFPTVTTVPVPPYTGHSNSTNSIKCTQ</sequence>
<evidence type="ECO:0000256" key="1">
    <source>
        <dbReference type="SAM" id="MobiDB-lite"/>
    </source>
</evidence>
<keyword evidence="3" id="KW-1185">Reference proteome</keyword>
<dbReference type="InParanoid" id="A0A0V1BT04"/>
<comment type="caution">
    <text evidence="2">The sequence shown here is derived from an EMBL/GenBank/DDBJ whole genome shotgun (WGS) entry which is preliminary data.</text>
</comment>
<feature type="compositionally biased region" description="Low complexity" evidence="1">
    <location>
        <begin position="188"/>
        <end position="200"/>
    </location>
</feature>
<dbReference type="EMBL" id="JYDH01000014">
    <property type="protein sequence ID" value="KRY40112.1"/>
    <property type="molecule type" value="Genomic_DNA"/>
</dbReference>
<feature type="compositionally biased region" description="Polar residues" evidence="1">
    <location>
        <begin position="207"/>
        <end position="219"/>
    </location>
</feature>
<name>A0A0V1BT04_TRISP</name>
<reference evidence="2 3" key="1">
    <citation type="submission" date="2015-01" db="EMBL/GenBank/DDBJ databases">
        <title>Evolution of Trichinella species and genotypes.</title>
        <authorList>
            <person name="Korhonen P.K."/>
            <person name="Edoardo P."/>
            <person name="Giuseppe L.R."/>
            <person name="Gasser R.B."/>
        </authorList>
    </citation>
    <scope>NUCLEOTIDE SEQUENCE [LARGE SCALE GENOMIC DNA]</scope>
    <source>
        <strain evidence="2">ISS3</strain>
    </source>
</reference>
<accession>A0A0V1BT04</accession>
<dbReference type="OrthoDB" id="5919911at2759"/>